<feature type="chain" id="PRO_5043606452" description="Defensin" evidence="1">
    <location>
        <begin position="20"/>
        <end position="83"/>
    </location>
</feature>
<comment type="caution">
    <text evidence="2">The sequence shown here is derived from an EMBL/GenBank/DDBJ whole genome shotgun (WGS) entry which is preliminary data.</text>
</comment>
<dbReference type="AlphaFoldDB" id="A0AAV1JQ37"/>
<dbReference type="EMBL" id="CAVLEF010000132">
    <property type="protein sequence ID" value="CAK1551600.1"/>
    <property type="molecule type" value="Genomic_DNA"/>
</dbReference>
<keyword evidence="3" id="KW-1185">Reference proteome</keyword>
<accession>A0AAV1JQ37</accession>
<sequence>MKVVAIAVLLATFVCITQAFPLQEDPVLAGFPEEYAEPLNPIEVFNEALQRSCVPLYCHNSCVRLGFYTGSCRSSRCYCRHRN</sequence>
<evidence type="ECO:0008006" key="4">
    <source>
        <dbReference type="Google" id="ProtNLM"/>
    </source>
</evidence>
<protein>
    <recommendedName>
        <fullName evidence="4">Defensin</fullName>
    </recommendedName>
</protein>
<keyword evidence="1" id="KW-0732">Signal</keyword>
<proteinExistence type="predicted"/>
<evidence type="ECO:0000313" key="3">
    <source>
        <dbReference type="Proteomes" id="UP001497472"/>
    </source>
</evidence>
<dbReference type="Proteomes" id="UP001497472">
    <property type="component" value="Unassembled WGS sequence"/>
</dbReference>
<evidence type="ECO:0000313" key="2">
    <source>
        <dbReference type="EMBL" id="CAK1551600.1"/>
    </source>
</evidence>
<evidence type="ECO:0000256" key="1">
    <source>
        <dbReference type="SAM" id="SignalP"/>
    </source>
</evidence>
<reference evidence="2 3" key="1">
    <citation type="submission" date="2023-11" db="EMBL/GenBank/DDBJ databases">
        <authorList>
            <person name="Okamura Y."/>
        </authorList>
    </citation>
    <scope>NUCLEOTIDE SEQUENCE [LARGE SCALE GENOMIC DNA]</scope>
</reference>
<organism evidence="2 3">
    <name type="scientific">Leptosia nina</name>
    <dbReference type="NCBI Taxonomy" id="320188"/>
    <lineage>
        <taxon>Eukaryota</taxon>
        <taxon>Metazoa</taxon>
        <taxon>Ecdysozoa</taxon>
        <taxon>Arthropoda</taxon>
        <taxon>Hexapoda</taxon>
        <taxon>Insecta</taxon>
        <taxon>Pterygota</taxon>
        <taxon>Neoptera</taxon>
        <taxon>Endopterygota</taxon>
        <taxon>Lepidoptera</taxon>
        <taxon>Glossata</taxon>
        <taxon>Ditrysia</taxon>
        <taxon>Papilionoidea</taxon>
        <taxon>Pieridae</taxon>
        <taxon>Pierinae</taxon>
        <taxon>Leptosia</taxon>
    </lineage>
</organism>
<feature type="signal peptide" evidence="1">
    <location>
        <begin position="1"/>
        <end position="19"/>
    </location>
</feature>
<gene>
    <name evidence="2" type="ORF">LNINA_LOCUS10723</name>
</gene>
<name>A0AAV1JQ37_9NEOP</name>